<evidence type="ECO:0000256" key="5">
    <source>
        <dbReference type="PROSITE-ProRule" id="PRU00277"/>
    </source>
</evidence>
<feature type="signal peptide" evidence="7">
    <location>
        <begin position="1"/>
        <end position="23"/>
    </location>
</feature>
<dbReference type="Proteomes" id="UP000722121">
    <property type="component" value="Unassembled WGS sequence"/>
</dbReference>
<dbReference type="InterPro" id="IPR036944">
    <property type="entry name" value="PPIase_FKBP_N_sf"/>
</dbReference>
<dbReference type="PROSITE" id="PS50059">
    <property type="entry name" value="FKBP_PPIASE"/>
    <property type="match status" value="1"/>
</dbReference>
<dbReference type="InterPro" id="IPR001179">
    <property type="entry name" value="PPIase_FKBP_dom"/>
</dbReference>
<dbReference type="InterPro" id="IPR000774">
    <property type="entry name" value="PPIase_FKBP_N"/>
</dbReference>
<dbReference type="EMBL" id="JAFITR010000089">
    <property type="protein sequence ID" value="MBN4067232.1"/>
    <property type="molecule type" value="Genomic_DNA"/>
</dbReference>
<evidence type="ECO:0000313" key="10">
    <source>
        <dbReference type="Proteomes" id="UP000722121"/>
    </source>
</evidence>
<proteinExistence type="inferred from homology"/>
<name>A0ABS3AR68_9BACT</name>
<dbReference type="Gene3D" id="1.10.287.460">
    <property type="entry name" value="Peptidyl-prolyl cis-trans isomerase, FKBP-type, N-terminal domain"/>
    <property type="match status" value="1"/>
</dbReference>
<sequence>MFIKTLRIACVAAGCLATTLSFAASKEKEVLPCDASKSSKDISQAEIKKISEAFGHLLGRNLSTPAFSFDLESMIKGIRNAVSGKEPPMSDEEYGYALATIQESVLDEVAQTNLKEAEKFLATNALRTNVVELEPKKLQYEVVSPGSSDAAVPPEGTPLVHYTGKYIDGTVFGTSRTGEPIPLSLSHTIIGFRKGLEGMKEGEKRMLYVHPDLGYGTSGPLSPNSLLVFDIEVVKADANGADTNMQDIVSEKMLPSSNVAQTILPDEYTRVR</sequence>
<keyword evidence="10" id="KW-1185">Reference proteome</keyword>
<comment type="similarity">
    <text evidence="2 6">Belongs to the FKBP-type PPIase family.</text>
</comment>
<comment type="caution">
    <text evidence="9">The sequence shown here is derived from an EMBL/GenBank/DDBJ whole genome shotgun (WGS) entry which is preliminary data.</text>
</comment>
<keyword evidence="4 5" id="KW-0413">Isomerase</keyword>
<keyword evidence="3 5" id="KW-0697">Rotamase</keyword>
<dbReference type="InterPro" id="IPR046357">
    <property type="entry name" value="PPIase_dom_sf"/>
</dbReference>
<feature type="domain" description="PPIase FKBP-type" evidence="8">
    <location>
        <begin position="155"/>
        <end position="237"/>
    </location>
</feature>
<feature type="chain" id="PRO_5046267851" description="Peptidyl-prolyl cis-trans isomerase" evidence="7">
    <location>
        <begin position="24"/>
        <end position="272"/>
    </location>
</feature>
<keyword evidence="7" id="KW-0732">Signal</keyword>
<dbReference type="Gene3D" id="3.10.50.40">
    <property type="match status" value="1"/>
</dbReference>
<evidence type="ECO:0000256" key="1">
    <source>
        <dbReference type="ARBA" id="ARBA00000971"/>
    </source>
</evidence>
<dbReference type="Pfam" id="PF01346">
    <property type="entry name" value="FKBP_N"/>
    <property type="match status" value="1"/>
</dbReference>
<accession>A0ABS3AR68</accession>
<evidence type="ECO:0000256" key="7">
    <source>
        <dbReference type="SAM" id="SignalP"/>
    </source>
</evidence>
<dbReference type="Pfam" id="PF00254">
    <property type="entry name" value="FKBP_C"/>
    <property type="match status" value="1"/>
</dbReference>
<evidence type="ECO:0000259" key="8">
    <source>
        <dbReference type="PROSITE" id="PS50059"/>
    </source>
</evidence>
<dbReference type="PANTHER" id="PTHR43811">
    <property type="entry name" value="FKBP-TYPE PEPTIDYL-PROLYL CIS-TRANS ISOMERASE FKPA"/>
    <property type="match status" value="1"/>
</dbReference>
<dbReference type="PANTHER" id="PTHR43811:SF19">
    <property type="entry name" value="39 KDA FK506-BINDING NUCLEAR PROTEIN"/>
    <property type="match status" value="1"/>
</dbReference>
<organism evidence="9 10">
    <name type="scientific">Simkania negevensis</name>
    <dbReference type="NCBI Taxonomy" id="83561"/>
    <lineage>
        <taxon>Bacteria</taxon>
        <taxon>Pseudomonadati</taxon>
        <taxon>Chlamydiota</taxon>
        <taxon>Chlamydiia</taxon>
        <taxon>Parachlamydiales</taxon>
        <taxon>Simkaniaceae</taxon>
        <taxon>Simkania</taxon>
    </lineage>
</organism>
<protein>
    <recommendedName>
        <fullName evidence="6">Peptidyl-prolyl cis-trans isomerase</fullName>
        <ecNumber evidence="6">5.2.1.8</ecNumber>
    </recommendedName>
</protein>
<dbReference type="SUPFAM" id="SSF54534">
    <property type="entry name" value="FKBP-like"/>
    <property type="match status" value="1"/>
</dbReference>
<evidence type="ECO:0000313" key="9">
    <source>
        <dbReference type="EMBL" id="MBN4067232.1"/>
    </source>
</evidence>
<evidence type="ECO:0000256" key="6">
    <source>
        <dbReference type="RuleBase" id="RU003915"/>
    </source>
</evidence>
<evidence type="ECO:0000256" key="4">
    <source>
        <dbReference type="ARBA" id="ARBA00023235"/>
    </source>
</evidence>
<gene>
    <name evidence="9" type="ORF">JYU14_04025</name>
</gene>
<comment type="catalytic activity">
    <reaction evidence="1 5 6">
        <text>[protein]-peptidylproline (omega=180) = [protein]-peptidylproline (omega=0)</text>
        <dbReference type="Rhea" id="RHEA:16237"/>
        <dbReference type="Rhea" id="RHEA-COMP:10747"/>
        <dbReference type="Rhea" id="RHEA-COMP:10748"/>
        <dbReference type="ChEBI" id="CHEBI:83833"/>
        <dbReference type="ChEBI" id="CHEBI:83834"/>
        <dbReference type="EC" id="5.2.1.8"/>
    </reaction>
</comment>
<dbReference type="EC" id="5.2.1.8" evidence="6"/>
<dbReference type="GO" id="GO:0016853">
    <property type="term" value="F:isomerase activity"/>
    <property type="evidence" value="ECO:0007669"/>
    <property type="project" value="UniProtKB-KW"/>
</dbReference>
<evidence type="ECO:0000256" key="3">
    <source>
        <dbReference type="ARBA" id="ARBA00023110"/>
    </source>
</evidence>
<evidence type="ECO:0000256" key="2">
    <source>
        <dbReference type="ARBA" id="ARBA00006577"/>
    </source>
</evidence>
<reference evidence="9 10" key="1">
    <citation type="submission" date="2021-02" db="EMBL/GenBank/DDBJ databases">
        <title>Activity-based single-cell genomes from oceanic crustal fluid captures similar information to metagenomic and metatranscriptomic surveys with orders of magnitude less sampling.</title>
        <authorList>
            <person name="D'Angelo T.S."/>
            <person name="Orcutt B.N."/>
        </authorList>
    </citation>
    <scope>NUCLEOTIDE SEQUENCE [LARGE SCALE GENOMIC DNA]</scope>
    <source>
        <strain evidence="9">AH-315-G07</strain>
    </source>
</reference>